<dbReference type="AlphaFoldDB" id="A0A9P9E216"/>
<reference evidence="3" key="1">
    <citation type="journal article" date="2021" name="Nat. Commun.">
        <title>Genetic determinants of endophytism in the Arabidopsis root mycobiome.</title>
        <authorList>
            <person name="Mesny F."/>
            <person name="Miyauchi S."/>
            <person name="Thiergart T."/>
            <person name="Pickel B."/>
            <person name="Atanasova L."/>
            <person name="Karlsson M."/>
            <person name="Huettel B."/>
            <person name="Barry K.W."/>
            <person name="Haridas S."/>
            <person name="Chen C."/>
            <person name="Bauer D."/>
            <person name="Andreopoulos W."/>
            <person name="Pangilinan J."/>
            <person name="LaButti K."/>
            <person name="Riley R."/>
            <person name="Lipzen A."/>
            <person name="Clum A."/>
            <person name="Drula E."/>
            <person name="Henrissat B."/>
            <person name="Kohler A."/>
            <person name="Grigoriev I.V."/>
            <person name="Martin F.M."/>
            <person name="Hacquard S."/>
        </authorList>
    </citation>
    <scope>NUCLEOTIDE SEQUENCE</scope>
    <source>
        <strain evidence="3">MPI-CAGE-AT-0021</strain>
    </source>
</reference>
<gene>
    <name evidence="3" type="ORF">B0J13DRAFT_134147</name>
</gene>
<evidence type="ECO:0000313" key="3">
    <source>
        <dbReference type="EMBL" id="KAH7129985.1"/>
    </source>
</evidence>
<evidence type="ECO:0000313" key="4">
    <source>
        <dbReference type="Proteomes" id="UP000717696"/>
    </source>
</evidence>
<keyword evidence="4" id="KW-1185">Reference proteome</keyword>
<evidence type="ECO:0008006" key="5">
    <source>
        <dbReference type="Google" id="ProtNLM"/>
    </source>
</evidence>
<dbReference type="Proteomes" id="UP000717696">
    <property type="component" value="Unassembled WGS sequence"/>
</dbReference>
<dbReference type="EMBL" id="JAGMUU010000020">
    <property type="protein sequence ID" value="KAH7129985.1"/>
    <property type="molecule type" value="Genomic_DNA"/>
</dbReference>
<evidence type="ECO:0000256" key="1">
    <source>
        <dbReference type="SAM" id="MobiDB-lite"/>
    </source>
</evidence>
<feature type="chain" id="PRO_5040304695" description="Secreted protein" evidence="2">
    <location>
        <begin position="25"/>
        <end position="96"/>
    </location>
</feature>
<sequence length="96" mass="10818">MGPPSHRLCLLSVVMIVAIGYSSRHGPSLVAKQDCRRRSSLARDGGRELSRPLTTARARHQEPHLPILGGASHRPRRQVPLHVIGRRRRSRKSIYE</sequence>
<keyword evidence="2" id="KW-0732">Signal</keyword>
<feature type="region of interest" description="Disordered" evidence="1">
    <location>
        <begin position="37"/>
        <end position="96"/>
    </location>
</feature>
<accession>A0A9P9E216</accession>
<organism evidence="3 4">
    <name type="scientific">Dactylonectria estremocensis</name>
    <dbReference type="NCBI Taxonomy" id="1079267"/>
    <lineage>
        <taxon>Eukaryota</taxon>
        <taxon>Fungi</taxon>
        <taxon>Dikarya</taxon>
        <taxon>Ascomycota</taxon>
        <taxon>Pezizomycotina</taxon>
        <taxon>Sordariomycetes</taxon>
        <taxon>Hypocreomycetidae</taxon>
        <taxon>Hypocreales</taxon>
        <taxon>Nectriaceae</taxon>
        <taxon>Dactylonectria</taxon>
    </lineage>
</organism>
<evidence type="ECO:0000256" key="2">
    <source>
        <dbReference type="SAM" id="SignalP"/>
    </source>
</evidence>
<feature type="compositionally biased region" description="Basic residues" evidence="1">
    <location>
        <begin position="73"/>
        <end position="96"/>
    </location>
</feature>
<protein>
    <recommendedName>
        <fullName evidence="5">Secreted protein</fullName>
    </recommendedName>
</protein>
<name>A0A9P9E216_9HYPO</name>
<proteinExistence type="predicted"/>
<feature type="signal peptide" evidence="2">
    <location>
        <begin position="1"/>
        <end position="24"/>
    </location>
</feature>
<comment type="caution">
    <text evidence="3">The sequence shown here is derived from an EMBL/GenBank/DDBJ whole genome shotgun (WGS) entry which is preliminary data.</text>
</comment>